<feature type="region of interest" description="Disordered" evidence="2">
    <location>
        <begin position="1"/>
        <end position="171"/>
    </location>
</feature>
<feature type="compositionally biased region" description="Polar residues" evidence="2">
    <location>
        <begin position="10"/>
        <end position="36"/>
    </location>
</feature>
<keyword evidence="5" id="KW-1185">Reference proteome</keyword>
<feature type="compositionally biased region" description="Polar residues" evidence="2">
    <location>
        <begin position="154"/>
        <end position="167"/>
    </location>
</feature>
<dbReference type="EMBL" id="KV429097">
    <property type="protein sequence ID" value="KZT65945.1"/>
    <property type="molecule type" value="Genomic_DNA"/>
</dbReference>
<keyword evidence="1" id="KW-0694">RNA-binding</keyword>
<evidence type="ECO:0000256" key="2">
    <source>
        <dbReference type="SAM" id="MobiDB-lite"/>
    </source>
</evidence>
<gene>
    <name evidence="4" type="ORF">DAEQUDRAFT_490578</name>
</gene>
<feature type="region of interest" description="Disordered" evidence="2">
    <location>
        <begin position="797"/>
        <end position="857"/>
    </location>
</feature>
<dbReference type="STRING" id="1314783.A0A165MP94"/>
<dbReference type="SUPFAM" id="SSF54928">
    <property type="entry name" value="RNA-binding domain, RBD"/>
    <property type="match status" value="3"/>
</dbReference>
<feature type="compositionally biased region" description="Basic and acidic residues" evidence="2">
    <location>
        <begin position="429"/>
        <end position="451"/>
    </location>
</feature>
<evidence type="ECO:0000256" key="1">
    <source>
        <dbReference type="ARBA" id="ARBA00022884"/>
    </source>
</evidence>
<feature type="compositionally biased region" description="Low complexity" evidence="2">
    <location>
        <begin position="96"/>
        <end position="109"/>
    </location>
</feature>
<feature type="compositionally biased region" description="Polar residues" evidence="2">
    <location>
        <begin position="78"/>
        <end position="93"/>
    </location>
</feature>
<accession>A0A165MP94</accession>
<feature type="domain" description="Mei2-like C-terminal RNA recognition motif" evidence="3">
    <location>
        <begin position="679"/>
        <end position="775"/>
    </location>
</feature>
<proteinExistence type="predicted"/>
<feature type="compositionally biased region" description="Basic and acidic residues" evidence="2">
    <location>
        <begin position="472"/>
        <end position="485"/>
    </location>
</feature>
<dbReference type="PANTHER" id="PTHR23189">
    <property type="entry name" value="RNA RECOGNITION MOTIF-CONTAINING"/>
    <property type="match status" value="1"/>
</dbReference>
<dbReference type="OrthoDB" id="417481at2759"/>
<dbReference type="InterPro" id="IPR007201">
    <property type="entry name" value="Mei2-like_Rrm_C"/>
</dbReference>
<dbReference type="AlphaFoldDB" id="A0A165MP94"/>
<name>A0A165MP94_9APHY</name>
<feature type="region of interest" description="Disordered" evidence="2">
    <location>
        <begin position="419"/>
        <end position="526"/>
    </location>
</feature>
<feature type="region of interest" description="Disordered" evidence="2">
    <location>
        <begin position="585"/>
        <end position="616"/>
    </location>
</feature>
<evidence type="ECO:0000313" key="4">
    <source>
        <dbReference type="EMBL" id="KZT65945.1"/>
    </source>
</evidence>
<dbReference type="Gene3D" id="3.30.70.330">
    <property type="match status" value="1"/>
</dbReference>
<dbReference type="Proteomes" id="UP000076727">
    <property type="component" value="Unassembled WGS sequence"/>
</dbReference>
<organism evidence="4 5">
    <name type="scientific">Daedalea quercina L-15889</name>
    <dbReference type="NCBI Taxonomy" id="1314783"/>
    <lineage>
        <taxon>Eukaryota</taxon>
        <taxon>Fungi</taxon>
        <taxon>Dikarya</taxon>
        <taxon>Basidiomycota</taxon>
        <taxon>Agaricomycotina</taxon>
        <taxon>Agaricomycetes</taxon>
        <taxon>Polyporales</taxon>
        <taxon>Fomitopsis</taxon>
    </lineage>
</organism>
<dbReference type="GO" id="GO:0003723">
    <property type="term" value="F:RNA binding"/>
    <property type="evidence" value="ECO:0007669"/>
    <property type="project" value="UniProtKB-KW"/>
</dbReference>
<dbReference type="InterPro" id="IPR012677">
    <property type="entry name" value="Nucleotide-bd_a/b_plait_sf"/>
</dbReference>
<evidence type="ECO:0000259" key="3">
    <source>
        <dbReference type="Pfam" id="PF04059"/>
    </source>
</evidence>
<dbReference type="InterPro" id="IPR035979">
    <property type="entry name" value="RBD_domain_sf"/>
</dbReference>
<reference evidence="4 5" key="1">
    <citation type="journal article" date="2016" name="Mol. Biol. Evol.">
        <title>Comparative Genomics of Early-Diverging Mushroom-Forming Fungi Provides Insights into the Origins of Lignocellulose Decay Capabilities.</title>
        <authorList>
            <person name="Nagy L.G."/>
            <person name="Riley R."/>
            <person name="Tritt A."/>
            <person name="Adam C."/>
            <person name="Daum C."/>
            <person name="Floudas D."/>
            <person name="Sun H."/>
            <person name="Yadav J.S."/>
            <person name="Pangilinan J."/>
            <person name="Larsson K.H."/>
            <person name="Matsuura K."/>
            <person name="Barry K."/>
            <person name="Labutti K."/>
            <person name="Kuo R."/>
            <person name="Ohm R.A."/>
            <person name="Bhattacharya S.S."/>
            <person name="Shirouzu T."/>
            <person name="Yoshinaga Y."/>
            <person name="Martin F.M."/>
            <person name="Grigoriev I.V."/>
            <person name="Hibbett D.S."/>
        </authorList>
    </citation>
    <scope>NUCLEOTIDE SEQUENCE [LARGE SCALE GENOMIC DNA]</scope>
    <source>
        <strain evidence="4 5">L-15889</strain>
    </source>
</reference>
<sequence length="857" mass="95300">MDRSPVPFPSLSQQGEETQNPDTRPSSLRIHSSPSLPNIWVPTQHGSAPPHLAQRLQARYRPHLRPLDLAATPTTPTKSQYASPGKRSTTSSPCRPAALLTPPLTPSSSFNSTAQDGPSTPPEANSPLRWVHNMPESPTAMKGHSSLPHGGYLTPTSVRSQSMSSDSGYAKSTVGAGPDAMSALATGLASVDITPRDERKDVLGTPTIAGDVPGAQTPSFDFGETREETQSSHFLLIRSVPPSAPATKLRDVFSLTGDVKGIWVRFQETHGIIVVAYYDIRHAVRARRQIVSQALPGLEEVRLEAVFITPERLEMITGKSSFVDETDGSLFVTFEDRRFQPSSLQNVLSSFGELLSFEATEPHEQVYHVEYCDVRDSANAYRALHERTFMGVRLRLYKNAIQPEPLHQFPTSYHPRYLSASASHSQARTHPDNSPRSAQTDREMRCSEGRIRPRSVSASENMGAPDAVSRLRGRESPPEHSRRSSNDLFFDAIGKIPATPQTPLRPRSISIGPDADDMTRQPRTEYSYEPSSYVYSDTAFPQHLAPSAASAYEYHYHSQPYLAPLANGVPADHWAYGAPPPPSVEYRLPPSPRSGPNQSTALPPSPRRPQRNTHRSEFGQNDADAFLHHPAASSARLHVPRGSSLESSPVEARNANANNMISEKNQLNIETIELGKDMRTTVMIKNIPNKMSDKDLMDFIAHVCPRRIDFLYLRMDFQNGCNVGYAFVNFITVGDLLHFAKSRLGVKWNMYSSEKILQMCYATYQGKEALVEKFKNSCIMDERESWRPKIFYSDGSNQGLPEPFPPPTHLRRKERSSHNRGALFVPGNNFRHDRRGDGGSTLYHHRPQAGPPRMSHR</sequence>
<dbReference type="Pfam" id="PF04059">
    <property type="entry name" value="RRM_2"/>
    <property type="match status" value="1"/>
</dbReference>
<evidence type="ECO:0000313" key="5">
    <source>
        <dbReference type="Proteomes" id="UP000076727"/>
    </source>
</evidence>
<protein>
    <recommendedName>
        <fullName evidence="3">Mei2-like C-terminal RNA recognition motif domain-containing protein</fullName>
    </recommendedName>
</protein>